<feature type="compositionally biased region" description="Basic residues" evidence="12">
    <location>
        <begin position="1"/>
        <end position="19"/>
    </location>
</feature>
<dbReference type="HAMAP" id="MF_00766">
    <property type="entry name" value="PGT_MtgA"/>
    <property type="match status" value="1"/>
</dbReference>
<dbReference type="GO" id="GO:0008955">
    <property type="term" value="F:peptidoglycan glycosyltransferase activity"/>
    <property type="evidence" value="ECO:0007669"/>
    <property type="project" value="UniProtKB-UniRule"/>
</dbReference>
<comment type="function">
    <text evidence="11">Peptidoglycan polymerase that catalyzes glycan chain elongation from lipid-linked precursors.</text>
</comment>
<keyword evidence="10 11" id="KW-0961">Cell wall biogenesis/degradation</keyword>
<dbReference type="InterPro" id="IPR011812">
    <property type="entry name" value="Pep_trsgly"/>
</dbReference>
<feature type="transmembrane region" description="Helical" evidence="11">
    <location>
        <begin position="40"/>
        <end position="62"/>
    </location>
</feature>
<comment type="caution">
    <text evidence="14">The sequence shown here is derived from an EMBL/GenBank/DDBJ whole genome shotgun (WGS) entry which is preliminary data.</text>
</comment>
<dbReference type="GO" id="GO:0009252">
    <property type="term" value="P:peptidoglycan biosynthetic process"/>
    <property type="evidence" value="ECO:0007669"/>
    <property type="project" value="UniProtKB-UniRule"/>
</dbReference>
<keyword evidence="8 11" id="KW-1133">Transmembrane helix</keyword>
<dbReference type="SUPFAM" id="SSF53955">
    <property type="entry name" value="Lysozyme-like"/>
    <property type="match status" value="1"/>
</dbReference>
<keyword evidence="2 11" id="KW-0997">Cell inner membrane</keyword>
<keyword evidence="6 11" id="KW-0133">Cell shape</keyword>
<evidence type="ECO:0000256" key="5">
    <source>
        <dbReference type="ARBA" id="ARBA00022692"/>
    </source>
</evidence>
<dbReference type="EC" id="2.4.99.28" evidence="11"/>
<evidence type="ECO:0000256" key="2">
    <source>
        <dbReference type="ARBA" id="ARBA00022519"/>
    </source>
</evidence>
<dbReference type="GO" id="GO:0008360">
    <property type="term" value="P:regulation of cell shape"/>
    <property type="evidence" value="ECO:0007669"/>
    <property type="project" value="UniProtKB-KW"/>
</dbReference>
<keyword evidence="5 11" id="KW-0812">Transmembrane</keyword>
<evidence type="ECO:0000256" key="1">
    <source>
        <dbReference type="ARBA" id="ARBA00022475"/>
    </source>
</evidence>
<comment type="catalytic activity">
    <reaction evidence="11">
        <text>[GlcNAc-(1-&gt;4)-Mur2Ac(oyl-L-Ala-gamma-D-Glu-L-Lys-D-Ala-D-Ala)](n)-di-trans,octa-cis-undecaprenyl diphosphate + beta-D-GlcNAc-(1-&gt;4)-Mur2Ac(oyl-L-Ala-gamma-D-Glu-L-Lys-D-Ala-D-Ala)-di-trans,octa-cis-undecaprenyl diphosphate = [GlcNAc-(1-&gt;4)-Mur2Ac(oyl-L-Ala-gamma-D-Glu-L-Lys-D-Ala-D-Ala)](n+1)-di-trans,octa-cis-undecaprenyl diphosphate + di-trans,octa-cis-undecaprenyl diphosphate + H(+)</text>
        <dbReference type="Rhea" id="RHEA:23708"/>
        <dbReference type="Rhea" id="RHEA-COMP:9602"/>
        <dbReference type="Rhea" id="RHEA-COMP:9603"/>
        <dbReference type="ChEBI" id="CHEBI:15378"/>
        <dbReference type="ChEBI" id="CHEBI:58405"/>
        <dbReference type="ChEBI" id="CHEBI:60033"/>
        <dbReference type="ChEBI" id="CHEBI:78435"/>
        <dbReference type="EC" id="2.4.99.28"/>
    </reaction>
</comment>
<keyword evidence="15" id="KW-1185">Reference proteome</keyword>
<dbReference type="InterPro" id="IPR023346">
    <property type="entry name" value="Lysozyme-like_dom_sf"/>
</dbReference>
<evidence type="ECO:0000256" key="4">
    <source>
        <dbReference type="ARBA" id="ARBA00022679"/>
    </source>
</evidence>
<dbReference type="PANTHER" id="PTHR30400">
    <property type="entry name" value="MONOFUNCTIONAL BIOSYNTHETIC PEPTIDOGLYCAN TRANSGLYCOSYLASE"/>
    <property type="match status" value="1"/>
</dbReference>
<dbReference type="Proteomes" id="UP001315686">
    <property type="component" value="Unassembled WGS sequence"/>
</dbReference>
<dbReference type="GO" id="GO:0009274">
    <property type="term" value="C:peptidoglycan-based cell wall"/>
    <property type="evidence" value="ECO:0007669"/>
    <property type="project" value="InterPro"/>
</dbReference>
<reference evidence="14 15" key="1">
    <citation type="journal article" date="2021" name="Arch. Microbiol.">
        <title>Harenicola maris gen. nov., sp. nov. isolated from the Sea of Japan shallow sediments.</title>
        <authorList>
            <person name="Romanenko L.A."/>
            <person name="Kurilenko V.V."/>
            <person name="Chernysheva N.Y."/>
            <person name="Tekutyeva L.A."/>
            <person name="Velansky P.V."/>
            <person name="Svetashev V.I."/>
            <person name="Isaeva M.P."/>
        </authorList>
    </citation>
    <scope>NUCLEOTIDE SEQUENCE [LARGE SCALE GENOMIC DNA]</scope>
    <source>
        <strain evidence="14 15">KMM 3653</strain>
    </source>
</reference>
<protein>
    <recommendedName>
        <fullName evidence="11">Biosynthetic peptidoglycan transglycosylase</fullName>
        <ecNumber evidence="11">2.4.99.28</ecNumber>
    </recommendedName>
    <alternativeName>
        <fullName evidence="11">Glycan polymerase</fullName>
    </alternativeName>
    <alternativeName>
        <fullName evidence="11">Peptidoglycan glycosyltransferase MtgA</fullName>
        <shortName evidence="11">PGT</shortName>
    </alternativeName>
</protein>
<evidence type="ECO:0000313" key="14">
    <source>
        <dbReference type="EMBL" id="MBT0957602.1"/>
    </source>
</evidence>
<comment type="subcellular location">
    <subcellularLocation>
        <location evidence="11">Cell inner membrane</location>
        <topology evidence="11">Single-pass membrane protein</topology>
    </subcellularLocation>
</comment>
<dbReference type="InterPro" id="IPR001264">
    <property type="entry name" value="Glyco_trans_51"/>
</dbReference>
<evidence type="ECO:0000256" key="6">
    <source>
        <dbReference type="ARBA" id="ARBA00022960"/>
    </source>
</evidence>
<keyword evidence="1 11" id="KW-1003">Cell membrane</keyword>
<dbReference type="InterPro" id="IPR036950">
    <property type="entry name" value="PBP_transglycosylase"/>
</dbReference>
<keyword evidence="9 11" id="KW-0472">Membrane</keyword>
<dbReference type="EMBL" id="JADQAZ010000002">
    <property type="protein sequence ID" value="MBT0957602.1"/>
    <property type="molecule type" value="Genomic_DNA"/>
</dbReference>
<evidence type="ECO:0000313" key="15">
    <source>
        <dbReference type="Proteomes" id="UP001315686"/>
    </source>
</evidence>
<feature type="domain" description="Glycosyl transferase family 51" evidence="13">
    <location>
        <begin position="79"/>
        <end position="237"/>
    </location>
</feature>
<dbReference type="Gene3D" id="1.10.3810.10">
    <property type="entry name" value="Biosynthetic peptidoglycan transglycosylase-like"/>
    <property type="match status" value="1"/>
</dbReference>
<evidence type="ECO:0000259" key="13">
    <source>
        <dbReference type="Pfam" id="PF00912"/>
    </source>
</evidence>
<name>A0AAP2CQX9_9RHOB</name>
<comment type="pathway">
    <text evidence="11">Cell wall biogenesis; peptidoglycan biosynthesis.</text>
</comment>
<evidence type="ECO:0000256" key="9">
    <source>
        <dbReference type="ARBA" id="ARBA00023136"/>
    </source>
</evidence>
<gene>
    <name evidence="11 14" type="primary">mtgA</name>
    <name evidence="14" type="ORF">IV417_09400</name>
</gene>
<dbReference type="RefSeq" id="WP_327793831.1">
    <property type="nucleotide sequence ID" value="NZ_JADQAZ010000002.1"/>
</dbReference>
<dbReference type="GO" id="GO:0005886">
    <property type="term" value="C:plasma membrane"/>
    <property type="evidence" value="ECO:0007669"/>
    <property type="project" value="UniProtKB-SubCell"/>
</dbReference>
<dbReference type="GO" id="GO:0071555">
    <property type="term" value="P:cell wall organization"/>
    <property type="evidence" value="ECO:0007669"/>
    <property type="project" value="UniProtKB-KW"/>
</dbReference>
<dbReference type="GO" id="GO:0016763">
    <property type="term" value="F:pentosyltransferase activity"/>
    <property type="evidence" value="ECO:0007669"/>
    <property type="project" value="InterPro"/>
</dbReference>
<evidence type="ECO:0000256" key="12">
    <source>
        <dbReference type="SAM" id="MobiDB-lite"/>
    </source>
</evidence>
<accession>A0AAP2CQX9</accession>
<evidence type="ECO:0000256" key="10">
    <source>
        <dbReference type="ARBA" id="ARBA00023316"/>
    </source>
</evidence>
<dbReference type="Pfam" id="PF00912">
    <property type="entry name" value="Transgly"/>
    <property type="match status" value="1"/>
</dbReference>
<evidence type="ECO:0000256" key="8">
    <source>
        <dbReference type="ARBA" id="ARBA00022989"/>
    </source>
</evidence>
<dbReference type="NCBIfam" id="TIGR02070">
    <property type="entry name" value="mono_pep_trsgly"/>
    <property type="match status" value="1"/>
</dbReference>
<organism evidence="14 15">
    <name type="scientific">Harenicola maris</name>
    <dbReference type="NCBI Taxonomy" id="2841044"/>
    <lineage>
        <taxon>Bacteria</taxon>
        <taxon>Pseudomonadati</taxon>
        <taxon>Pseudomonadota</taxon>
        <taxon>Alphaproteobacteria</taxon>
        <taxon>Rhodobacterales</taxon>
        <taxon>Paracoccaceae</taxon>
        <taxon>Harenicola</taxon>
    </lineage>
</organism>
<sequence length="254" mass="28087">MARAKTKKPATKRKSKAKAKAAPAKKLGLLARARRKLRRIVFWTVCGPVLFVLFLIIVFSVLNPPTTHTIWSEGRRLGDVDHEWVGANDIAPVMLRSVVAAEDANFCHHWGFDVAAIKLALEEGSNRGASTITQQTVKNVFLWQKRSWFRKAAEALITPVVEIFWSKRRILEVYLNIAEFDEGVFGVDAASMHYFGVVPAKLTPVQAARLASVLPSPKKRSASNPPSWLRKRAGSIADGAATIRADGRAACFED</sequence>
<evidence type="ECO:0000256" key="11">
    <source>
        <dbReference type="HAMAP-Rule" id="MF_00766"/>
    </source>
</evidence>
<keyword evidence="3 11" id="KW-0328">Glycosyltransferase</keyword>
<proteinExistence type="inferred from homology"/>
<dbReference type="AlphaFoldDB" id="A0AAP2CQX9"/>
<evidence type="ECO:0000256" key="3">
    <source>
        <dbReference type="ARBA" id="ARBA00022676"/>
    </source>
</evidence>
<comment type="similarity">
    <text evidence="11">Belongs to the glycosyltransferase 51 family.</text>
</comment>
<dbReference type="PANTHER" id="PTHR30400:SF0">
    <property type="entry name" value="BIOSYNTHETIC PEPTIDOGLYCAN TRANSGLYCOSYLASE"/>
    <property type="match status" value="1"/>
</dbReference>
<evidence type="ECO:0000256" key="7">
    <source>
        <dbReference type="ARBA" id="ARBA00022984"/>
    </source>
</evidence>
<keyword evidence="7 11" id="KW-0573">Peptidoglycan synthesis</keyword>
<keyword evidence="4 11" id="KW-0808">Transferase</keyword>
<feature type="region of interest" description="Disordered" evidence="12">
    <location>
        <begin position="1"/>
        <end position="22"/>
    </location>
</feature>